<proteinExistence type="predicted"/>
<evidence type="ECO:0000256" key="5">
    <source>
        <dbReference type="SAM" id="MobiDB-lite"/>
    </source>
</evidence>
<accession>A0ABC8T5C2</accession>
<feature type="domain" description="U3 small nucleolar RNA-associated protein 13 C-terminal" evidence="6">
    <location>
        <begin position="55"/>
        <end position="110"/>
    </location>
</feature>
<dbReference type="AlphaFoldDB" id="A0ABC8T5C2"/>
<dbReference type="PANTHER" id="PTHR19854">
    <property type="entry name" value="TRANSDUCIN BETA-LIKE 3"/>
    <property type="match status" value="1"/>
</dbReference>
<evidence type="ECO:0000256" key="3">
    <source>
        <dbReference type="ARBA" id="ARBA00022737"/>
    </source>
</evidence>
<evidence type="ECO:0000259" key="6">
    <source>
        <dbReference type="Pfam" id="PF08625"/>
    </source>
</evidence>
<organism evidence="7 8">
    <name type="scientific">Ilex paraguariensis</name>
    <name type="common">yerba mate</name>
    <dbReference type="NCBI Taxonomy" id="185542"/>
    <lineage>
        <taxon>Eukaryota</taxon>
        <taxon>Viridiplantae</taxon>
        <taxon>Streptophyta</taxon>
        <taxon>Embryophyta</taxon>
        <taxon>Tracheophyta</taxon>
        <taxon>Spermatophyta</taxon>
        <taxon>Magnoliopsida</taxon>
        <taxon>eudicotyledons</taxon>
        <taxon>Gunneridae</taxon>
        <taxon>Pentapetalae</taxon>
        <taxon>asterids</taxon>
        <taxon>campanulids</taxon>
        <taxon>Aquifoliales</taxon>
        <taxon>Aquifoliaceae</taxon>
        <taxon>Ilex</taxon>
    </lineage>
</organism>
<evidence type="ECO:0000313" key="7">
    <source>
        <dbReference type="EMBL" id="CAK9162639.1"/>
    </source>
</evidence>
<protein>
    <recommendedName>
        <fullName evidence="6">U3 small nucleolar RNA-associated protein 13 C-terminal domain-containing protein</fullName>
    </recommendedName>
</protein>
<gene>
    <name evidence="7" type="ORF">ILEXP_LOCUS31522</name>
</gene>
<keyword evidence="3" id="KW-0677">Repeat</keyword>
<dbReference type="Pfam" id="PF08625">
    <property type="entry name" value="Utp13"/>
    <property type="match status" value="1"/>
</dbReference>
<evidence type="ECO:0000256" key="4">
    <source>
        <dbReference type="ARBA" id="ARBA00023242"/>
    </source>
</evidence>
<keyword evidence="4" id="KW-0539">Nucleus</keyword>
<comment type="caution">
    <text evidence="7">The sequence shown here is derived from an EMBL/GenBank/DDBJ whole genome shotgun (WGS) entry which is preliminary data.</text>
</comment>
<feature type="region of interest" description="Disordered" evidence="5">
    <location>
        <begin position="144"/>
        <end position="186"/>
    </location>
</feature>
<evidence type="ECO:0000313" key="8">
    <source>
        <dbReference type="Proteomes" id="UP001642360"/>
    </source>
</evidence>
<dbReference type="GO" id="GO:0005730">
    <property type="term" value="C:nucleolus"/>
    <property type="evidence" value="ECO:0007669"/>
    <property type="project" value="UniProtKB-SubCell"/>
</dbReference>
<dbReference type="PANTHER" id="PTHR19854:SF15">
    <property type="entry name" value="TRANSDUCIN BETA-LIKE PROTEIN 3"/>
    <property type="match status" value="1"/>
</dbReference>
<evidence type="ECO:0000256" key="2">
    <source>
        <dbReference type="ARBA" id="ARBA00022574"/>
    </source>
</evidence>
<reference evidence="7 8" key="1">
    <citation type="submission" date="2024-02" db="EMBL/GenBank/DDBJ databases">
        <authorList>
            <person name="Vignale AGUSTIN F."/>
            <person name="Sosa J E."/>
            <person name="Modenutti C."/>
        </authorList>
    </citation>
    <scope>NUCLEOTIDE SEQUENCE [LARGE SCALE GENOMIC DNA]</scope>
</reference>
<evidence type="ECO:0000256" key="1">
    <source>
        <dbReference type="ARBA" id="ARBA00004604"/>
    </source>
</evidence>
<keyword evidence="8" id="KW-1185">Reference proteome</keyword>
<dbReference type="Proteomes" id="UP001642360">
    <property type="component" value="Unassembled WGS sequence"/>
</dbReference>
<sequence>MINVKSRGPGAAKVGVFKPKVQGRSSLSPMSSDLDDVEEGVLKGQELENVVSDVDYTKEIEKAFHALGKEEYHLLLEYVREWNPKPKLCHIAQFVLFRAFNMLPPKEIIERHFSRIDRLERSTFLLDYCLTGMSIIEPEMEEKEIEDKSVMHSNEADEEQLAKTVMVEQEQDQDHAEQKEKSSSKK</sequence>
<name>A0ABC8T5C2_9AQUA</name>
<feature type="compositionally biased region" description="Basic and acidic residues" evidence="5">
    <location>
        <begin position="172"/>
        <end position="186"/>
    </location>
</feature>
<dbReference type="EMBL" id="CAUOFW020003924">
    <property type="protein sequence ID" value="CAK9162639.1"/>
    <property type="molecule type" value="Genomic_DNA"/>
</dbReference>
<keyword evidence="2" id="KW-0853">WD repeat</keyword>
<dbReference type="InterPro" id="IPR013934">
    <property type="entry name" value="Utp13_C"/>
</dbReference>
<comment type="subcellular location">
    <subcellularLocation>
        <location evidence="1">Nucleus</location>
        <location evidence="1">Nucleolus</location>
    </subcellularLocation>
</comment>